<reference evidence="1 2" key="1">
    <citation type="journal article" date="2020" name="Nature">
        <title>Six reference-quality genomes reveal evolution of bat adaptations.</title>
        <authorList>
            <person name="Jebb D."/>
            <person name="Huang Z."/>
            <person name="Pippel M."/>
            <person name="Hughes G.M."/>
            <person name="Lavrichenko K."/>
            <person name="Devanna P."/>
            <person name="Winkler S."/>
            <person name="Jermiin L.S."/>
            <person name="Skirmuntt E.C."/>
            <person name="Katzourakis A."/>
            <person name="Burkitt-Gray L."/>
            <person name="Ray D.A."/>
            <person name="Sullivan K.A.M."/>
            <person name="Roscito J.G."/>
            <person name="Kirilenko B.M."/>
            <person name="Davalos L.M."/>
            <person name="Corthals A.P."/>
            <person name="Power M.L."/>
            <person name="Jones G."/>
            <person name="Ransome R.D."/>
            <person name="Dechmann D.K.N."/>
            <person name="Locatelli A.G."/>
            <person name="Puechmaille S.J."/>
            <person name="Fedrigo O."/>
            <person name="Jarvis E.D."/>
            <person name="Hiller M."/>
            <person name="Vernes S.C."/>
            <person name="Myers E.W."/>
            <person name="Teeling E.C."/>
        </authorList>
    </citation>
    <scope>NUCLEOTIDE SEQUENCE [LARGE SCALE GENOMIC DNA]</scope>
    <source>
        <strain evidence="1">MRouAeg1</strain>
        <tissue evidence="1">Muscle</tissue>
    </source>
</reference>
<name>A0A7J8F0S0_ROUAE</name>
<dbReference type="EMBL" id="JACASE010000008">
    <property type="protein sequence ID" value="KAF6441141.1"/>
    <property type="molecule type" value="Genomic_DNA"/>
</dbReference>
<evidence type="ECO:0000313" key="2">
    <source>
        <dbReference type="Proteomes" id="UP000593571"/>
    </source>
</evidence>
<dbReference type="Proteomes" id="UP000593571">
    <property type="component" value="Unassembled WGS sequence"/>
</dbReference>
<keyword evidence="2" id="KW-1185">Reference proteome</keyword>
<evidence type="ECO:0000313" key="1">
    <source>
        <dbReference type="EMBL" id="KAF6441141.1"/>
    </source>
</evidence>
<protein>
    <submittedName>
        <fullName evidence="1">Uncharacterized protein</fullName>
    </submittedName>
</protein>
<organism evidence="1 2">
    <name type="scientific">Rousettus aegyptiacus</name>
    <name type="common">Egyptian fruit bat</name>
    <name type="synonym">Pteropus aegyptiacus</name>
    <dbReference type="NCBI Taxonomy" id="9407"/>
    <lineage>
        <taxon>Eukaryota</taxon>
        <taxon>Metazoa</taxon>
        <taxon>Chordata</taxon>
        <taxon>Craniata</taxon>
        <taxon>Vertebrata</taxon>
        <taxon>Euteleostomi</taxon>
        <taxon>Mammalia</taxon>
        <taxon>Eutheria</taxon>
        <taxon>Laurasiatheria</taxon>
        <taxon>Chiroptera</taxon>
        <taxon>Yinpterochiroptera</taxon>
        <taxon>Pteropodoidea</taxon>
        <taxon>Pteropodidae</taxon>
        <taxon>Rousettinae</taxon>
        <taxon>Rousettus</taxon>
    </lineage>
</organism>
<accession>A0A7J8F0S0</accession>
<dbReference type="AlphaFoldDB" id="A0A7J8F0S0"/>
<proteinExistence type="predicted"/>
<comment type="caution">
    <text evidence="1">The sequence shown here is derived from an EMBL/GenBank/DDBJ whole genome shotgun (WGS) entry which is preliminary data.</text>
</comment>
<sequence length="144" mass="16885">MLGKLCNVIEYHHHSIFTVIWIQLNVLFHNWKLNFYINKSKCFSLIIITHTFPCLNKTDKTSQVSSPISGVHTVTHLIKKAEHTCNGSCFHTDLSKMRMKDLRLTENKCVEIEMWFLAILKHALTTQERNESLIFRLSLKRKNT</sequence>
<gene>
    <name evidence="1" type="ORF">HJG63_012303</name>
</gene>